<dbReference type="EMBL" id="LR797274">
    <property type="protein sequence ID" value="CAB4198961.1"/>
    <property type="molecule type" value="Genomic_DNA"/>
</dbReference>
<gene>
    <name evidence="1" type="ORF">UFOVP1325_40</name>
    <name evidence="2" type="ORF">UFOVP1435_31</name>
    <name evidence="3" type="ORF">UFOVP1530_21</name>
</gene>
<protein>
    <submittedName>
        <fullName evidence="2">Uncharacterized protein</fullName>
    </submittedName>
</protein>
<name>A0A6J5SFE4_9CAUD</name>
<proteinExistence type="predicted"/>
<dbReference type="EMBL" id="LR798379">
    <property type="protein sequence ID" value="CAB5227955.1"/>
    <property type="molecule type" value="Genomic_DNA"/>
</dbReference>
<reference evidence="2" key="1">
    <citation type="submission" date="2020-05" db="EMBL/GenBank/DDBJ databases">
        <authorList>
            <person name="Chiriac C."/>
            <person name="Salcher M."/>
            <person name="Ghai R."/>
            <person name="Kavagutti S V."/>
        </authorList>
    </citation>
    <scope>NUCLEOTIDE SEQUENCE</scope>
</reference>
<organism evidence="2">
    <name type="scientific">uncultured Caudovirales phage</name>
    <dbReference type="NCBI Taxonomy" id="2100421"/>
    <lineage>
        <taxon>Viruses</taxon>
        <taxon>Duplodnaviria</taxon>
        <taxon>Heunggongvirae</taxon>
        <taxon>Uroviricota</taxon>
        <taxon>Caudoviricetes</taxon>
        <taxon>Peduoviridae</taxon>
        <taxon>Maltschvirus</taxon>
        <taxon>Maltschvirus maltsch</taxon>
    </lineage>
</organism>
<evidence type="ECO:0000313" key="1">
    <source>
        <dbReference type="EMBL" id="CAB4198961.1"/>
    </source>
</evidence>
<sequence>MCGGSGPDYGGMARADEAARQERIKQGVASVNKTFSKFDDSFYQNRADAFKANAMPQLQDQAKKAQDQLSFNLARSGLTDSSEKTKNVAELSRQNSIAASAIQGQAMDFANQARQQTEQNRSELIGQLNATGDQTQAASGALSRANILAQTPGFTPLGQLFSATTNLLGGASQAGQYQGNPGLRAYGFNRSSMGGSGNEKVVKTT</sequence>
<evidence type="ECO:0000313" key="2">
    <source>
        <dbReference type="EMBL" id="CAB4212743.1"/>
    </source>
</evidence>
<evidence type="ECO:0000313" key="3">
    <source>
        <dbReference type="EMBL" id="CAB5227955.1"/>
    </source>
</evidence>
<accession>A0A6J5SFE4</accession>
<dbReference type="EMBL" id="LR797386">
    <property type="protein sequence ID" value="CAB4212743.1"/>
    <property type="molecule type" value="Genomic_DNA"/>
</dbReference>